<evidence type="ECO:0000259" key="3">
    <source>
        <dbReference type="PROSITE" id="PS50174"/>
    </source>
</evidence>
<dbReference type="Proteomes" id="UP000053558">
    <property type="component" value="Unassembled WGS sequence"/>
</dbReference>
<comment type="caution">
    <text evidence="4">The sequence shown here is derived from an EMBL/GenBank/DDBJ whole genome shotgun (WGS) entry which is preliminary data.</text>
</comment>
<feature type="compositionally biased region" description="Basic and acidic residues" evidence="1">
    <location>
        <begin position="363"/>
        <end position="384"/>
    </location>
</feature>
<dbReference type="PROSITE" id="PS50174">
    <property type="entry name" value="G_PATCH"/>
    <property type="match status" value="1"/>
</dbReference>
<dbReference type="Pfam" id="PF00498">
    <property type="entry name" value="FHA"/>
    <property type="match status" value="1"/>
</dbReference>
<dbReference type="PROSITE" id="PS50006">
    <property type="entry name" value="FHA_DOMAIN"/>
    <property type="match status" value="1"/>
</dbReference>
<dbReference type="RefSeq" id="XP_007765355.1">
    <property type="nucleotide sequence ID" value="XM_007767165.1"/>
</dbReference>
<dbReference type="GO" id="GO:0003676">
    <property type="term" value="F:nucleic acid binding"/>
    <property type="evidence" value="ECO:0007669"/>
    <property type="project" value="InterPro"/>
</dbReference>
<organism evidence="4 5">
    <name type="scientific">Coniophora puteana (strain RWD-64-598)</name>
    <name type="common">Brown rot fungus</name>
    <dbReference type="NCBI Taxonomy" id="741705"/>
    <lineage>
        <taxon>Eukaryota</taxon>
        <taxon>Fungi</taxon>
        <taxon>Dikarya</taxon>
        <taxon>Basidiomycota</taxon>
        <taxon>Agaricomycotina</taxon>
        <taxon>Agaricomycetes</taxon>
        <taxon>Agaricomycetidae</taxon>
        <taxon>Boletales</taxon>
        <taxon>Coniophorineae</taxon>
        <taxon>Coniophoraceae</taxon>
        <taxon>Coniophora</taxon>
    </lineage>
</organism>
<evidence type="ECO:0008006" key="6">
    <source>
        <dbReference type="Google" id="ProtNLM"/>
    </source>
</evidence>
<feature type="compositionally biased region" description="Polar residues" evidence="1">
    <location>
        <begin position="297"/>
        <end position="311"/>
    </location>
</feature>
<protein>
    <recommendedName>
        <fullName evidence="6">G-patch domain-containing protein</fullName>
    </recommendedName>
</protein>
<reference evidence="5" key="1">
    <citation type="journal article" date="2012" name="Science">
        <title>The Paleozoic origin of enzymatic lignin decomposition reconstructed from 31 fungal genomes.</title>
        <authorList>
            <person name="Floudas D."/>
            <person name="Binder M."/>
            <person name="Riley R."/>
            <person name="Barry K."/>
            <person name="Blanchette R.A."/>
            <person name="Henrissat B."/>
            <person name="Martinez A.T."/>
            <person name="Otillar R."/>
            <person name="Spatafora J.W."/>
            <person name="Yadav J.S."/>
            <person name="Aerts A."/>
            <person name="Benoit I."/>
            <person name="Boyd A."/>
            <person name="Carlson A."/>
            <person name="Copeland A."/>
            <person name="Coutinho P.M."/>
            <person name="de Vries R.P."/>
            <person name="Ferreira P."/>
            <person name="Findley K."/>
            <person name="Foster B."/>
            <person name="Gaskell J."/>
            <person name="Glotzer D."/>
            <person name="Gorecki P."/>
            <person name="Heitman J."/>
            <person name="Hesse C."/>
            <person name="Hori C."/>
            <person name="Igarashi K."/>
            <person name="Jurgens J.A."/>
            <person name="Kallen N."/>
            <person name="Kersten P."/>
            <person name="Kohler A."/>
            <person name="Kuees U."/>
            <person name="Kumar T.K.A."/>
            <person name="Kuo A."/>
            <person name="LaButti K."/>
            <person name="Larrondo L.F."/>
            <person name="Lindquist E."/>
            <person name="Ling A."/>
            <person name="Lombard V."/>
            <person name="Lucas S."/>
            <person name="Lundell T."/>
            <person name="Martin R."/>
            <person name="McLaughlin D.J."/>
            <person name="Morgenstern I."/>
            <person name="Morin E."/>
            <person name="Murat C."/>
            <person name="Nagy L.G."/>
            <person name="Nolan M."/>
            <person name="Ohm R.A."/>
            <person name="Patyshakuliyeva A."/>
            <person name="Rokas A."/>
            <person name="Ruiz-Duenas F.J."/>
            <person name="Sabat G."/>
            <person name="Salamov A."/>
            <person name="Samejima M."/>
            <person name="Schmutz J."/>
            <person name="Slot J.C."/>
            <person name="St John F."/>
            <person name="Stenlid J."/>
            <person name="Sun H."/>
            <person name="Sun S."/>
            <person name="Syed K."/>
            <person name="Tsang A."/>
            <person name="Wiebenga A."/>
            <person name="Young D."/>
            <person name="Pisabarro A."/>
            <person name="Eastwood D.C."/>
            <person name="Martin F."/>
            <person name="Cullen D."/>
            <person name="Grigoriev I.V."/>
            <person name="Hibbett D.S."/>
        </authorList>
    </citation>
    <scope>NUCLEOTIDE SEQUENCE [LARGE SCALE GENOMIC DNA]</scope>
    <source>
        <strain evidence="5">RWD-64-598 SS2</strain>
    </source>
</reference>
<dbReference type="InterPro" id="IPR000467">
    <property type="entry name" value="G_patch_dom"/>
</dbReference>
<evidence type="ECO:0000259" key="2">
    <source>
        <dbReference type="PROSITE" id="PS50006"/>
    </source>
</evidence>
<dbReference type="GeneID" id="19207450"/>
<dbReference type="InterPro" id="IPR000253">
    <property type="entry name" value="FHA_dom"/>
</dbReference>
<evidence type="ECO:0000313" key="5">
    <source>
        <dbReference type="Proteomes" id="UP000053558"/>
    </source>
</evidence>
<feature type="region of interest" description="Disordered" evidence="1">
    <location>
        <begin position="199"/>
        <end position="398"/>
    </location>
</feature>
<dbReference type="SMART" id="SM00443">
    <property type="entry name" value="G_patch"/>
    <property type="match status" value="1"/>
</dbReference>
<gene>
    <name evidence="4" type="ORF">CONPUDRAFT_51450</name>
</gene>
<dbReference type="PANTHER" id="PTHR23106">
    <property type="entry name" value="ANGIOGENIC FACTOR WITH G PATCH AND FHA DOMAINS 1"/>
    <property type="match status" value="1"/>
</dbReference>
<evidence type="ECO:0000256" key="1">
    <source>
        <dbReference type="SAM" id="MobiDB-lite"/>
    </source>
</evidence>
<dbReference type="InterPro" id="IPR008984">
    <property type="entry name" value="SMAD_FHA_dom_sf"/>
</dbReference>
<feature type="region of interest" description="Disordered" evidence="1">
    <location>
        <begin position="1"/>
        <end position="36"/>
    </location>
</feature>
<feature type="domain" description="FHA" evidence="2">
    <location>
        <begin position="74"/>
        <end position="131"/>
    </location>
</feature>
<dbReference type="OMA" id="MKQGWQP"/>
<accession>A0A5M3MZH1</accession>
<dbReference type="EMBL" id="JH711575">
    <property type="protein sequence ID" value="EIW84021.1"/>
    <property type="molecule type" value="Genomic_DNA"/>
</dbReference>
<keyword evidence="5" id="KW-1185">Reference proteome</keyword>
<proteinExistence type="predicted"/>
<dbReference type="SUPFAM" id="SSF49879">
    <property type="entry name" value="SMAD/FHA domain"/>
    <property type="match status" value="1"/>
</dbReference>
<dbReference type="OrthoDB" id="21470at2759"/>
<dbReference type="InterPro" id="IPR053027">
    <property type="entry name" value="AGGF1"/>
</dbReference>
<dbReference type="PANTHER" id="PTHR23106:SF24">
    <property type="entry name" value="ANGIOGENIC FACTOR WITH G PATCH AND FHA DOMAINS 1"/>
    <property type="match status" value="1"/>
</dbReference>
<dbReference type="AlphaFoldDB" id="A0A5M3MZH1"/>
<feature type="compositionally biased region" description="Low complexity" evidence="1">
    <location>
        <begin position="234"/>
        <end position="245"/>
    </location>
</feature>
<dbReference type="KEGG" id="cput:CONPUDRAFT_51450"/>
<feature type="domain" description="G-patch" evidence="3">
    <location>
        <begin position="309"/>
        <end position="363"/>
    </location>
</feature>
<dbReference type="Gene3D" id="2.60.200.20">
    <property type="match status" value="1"/>
</dbReference>
<name>A0A5M3MZH1_CONPW</name>
<sequence>IMEEGEIPSSGEYARDYDPSYEWPGDTSDSATPEEFEKSLQKTPFWPSLRLLVLRSDILSKTKVLAVIDEYEEVQFGRDIPPAGSETPRVRLKEMEVSKLHATAYWDATRQEWAVVDMGSKHGTFLSQSVESDDRVRLSPPRVASVPRPIRHLNILSIGSTRFVCHIHPDHIPCESCASRSGGDIPLFHKGGEASALKRSRDVAELDPPEAPSKDPRKALSMLKQSLLTRHKVSTASPSSTISPSYIDRSARRRALHPGSVTDAPGVSDPRNFSQLMSVPPHQREKKSNTPPIPEKMQTSSPSAAPLSDNNIGHRLLTKQGWAPGSSLGMPAASGSDDSGGGLIEPLELPSTSKRAGLGMPKNDIDTRASDSVDSQADWREAGRQRRWGTMRTSGSDR</sequence>
<feature type="non-terminal residue" evidence="4">
    <location>
        <position position="1"/>
    </location>
</feature>
<evidence type="ECO:0000313" key="4">
    <source>
        <dbReference type="EMBL" id="EIW84021.1"/>
    </source>
</evidence>
<dbReference type="Pfam" id="PF01585">
    <property type="entry name" value="G-patch"/>
    <property type="match status" value="1"/>
</dbReference>